<dbReference type="EMBL" id="JBBPFD010000020">
    <property type="protein sequence ID" value="KAK7883833.1"/>
    <property type="molecule type" value="Genomic_DNA"/>
</dbReference>
<sequence length="333" mass="38269">MPKTWGDAQQYCREHYTDLVTVWSEEVMLQLTRPSTFTGNAWIGLFDDPASWKGVMGNDSNSWRWSATGNTSTSQYQNWAAAEPTYTTGSEECVRMSAGRWVDFSCATAHSFVCFTGLPEPGFKNYTFVLTKMSWDDAQSYCRELHTDLAMIEDETENAAMASIVGLSIAWIGLYREPWRWSDGSDTNFTNWMPDQPNNLQTIQHCVTEADDHGWNDLDCSMMYPFHCHRAVDGKIQIMSMKLQSEADLSQPDLWSQLPEKIKEELLRMGISDLKVRWKNPPKGGAKGASGAEAPLKIRRKNEREEEEREKNKTSYRQDREGKVRKKERKKEE</sequence>
<evidence type="ECO:0000259" key="3">
    <source>
        <dbReference type="PROSITE" id="PS50041"/>
    </source>
</evidence>
<feature type="region of interest" description="Disordered" evidence="2">
    <location>
        <begin position="277"/>
        <end position="333"/>
    </location>
</feature>
<evidence type="ECO:0000256" key="1">
    <source>
        <dbReference type="ARBA" id="ARBA00023157"/>
    </source>
</evidence>
<dbReference type="PANTHER" id="PTHR45784:SF3">
    <property type="entry name" value="C-TYPE LECTIN DOMAIN FAMILY 4 MEMBER K-LIKE-RELATED"/>
    <property type="match status" value="1"/>
</dbReference>
<comment type="caution">
    <text evidence="4">The sequence shown here is derived from an EMBL/GenBank/DDBJ whole genome shotgun (WGS) entry which is preliminary data.</text>
</comment>
<feature type="compositionally biased region" description="Basic residues" evidence="2">
    <location>
        <begin position="323"/>
        <end position="333"/>
    </location>
</feature>
<gene>
    <name evidence="4" type="ORF">WMY93_026956</name>
</gene>
<name>A0AAW0N1S8_9GOBI</name>
<keyword evidence="5" id="KW-1185">Reference proteome</keyword>
<dbReference type="InterPro" id="IPR016187">
    <property type="entry name" value="CTDL_fold"/>
</dbReference>
<dbReference type="InterPro" id="IPR016186">
    <property type="entry name" value="C-type_lectin-like/link_sf"/>
</dbReference>
<dbReference type="Proteomes" id="UP001460270">
    <property type="component" value="Unassembled WGS sequence"/>
</dbReference>
<feature type="domain" description="C-type lectin" evidence="3">
    <location>
        <begin position="1"/>
        <end position="115"/>
    </location>
</feature>
<dbReference type="AlphaFoldDB" id="A0AAW0N1S8"/>
<dbReference type="PROSITE" id="PS50041">
    <property type="entry name" value="C_TYPE_LECTIN_2"/>
    <property type="match status" value="2"/>
</dbReference>
<proteinExistence type="predicted"/>
<accession>A0AAW0N1S8</accession>
<dbReference type="PROSITE" id="PS00615">
    <property type="entry name" value="C_TYPE_LECTIN_1"/>
    <property type="match status" value="1"/>
</dbReference>
<keyword evidence="1" id="KW-1015">Disulfide bond</keyword>
<dbReference type="InterPro" id="IPR001304">
    <property type="entry name" value="C-type_lectin-like"/>
</dbReference>
<organism evidence="4 5">
    <name type="scientific">Mugilogobius chulae</name>
    <name type="common">yellowstripe goby</name>
    <dbReference type="NCBI Taxonomy" id="88201"/>
    <lineage>
        <taxon>Eukaryota</taxon>
        <taxon>Metazoa</taxon>
        <taxon>Chordata</taxon>
        <taxon>Craniata</taxon>
        <taxon>Vertebrata</taxon>
        <taxon>Euteleostomi</taxon>
        <taxon>Actinopterygii</taxon>
        <taxon>Neopterygii</taxon>
        <taxon>Teleostei</taxon>
        <taxon>Neoteleostei</taxon>
        <taxon>Acanthomorphata</taxon>
        <taxon>Gobiaria</taxon>
        <taxon>Gobiiformes</taxon>
        <taxon>Gobioidei</taxon>
        <taxon>Gobiidae</taxon>
        <taxon>Gobionellinae</taxon>
        <taxon>Mugilogobius</taxon>
    </lineage>
</organism>
<feature type="domain" description="C-type lectin" evidence="3">
    <location>
        <begin position="126"/>
        <end position="229"/>
    </location>
</feature>
<dbReference type="PANTHER" id="PTHR45784">
    <property type="entry name" value="C-TYPE LECTIN DOMAIN FAMILY 20 MEMBER A-RELATED"/>
    <property type="match status" value="1"/>
</dbReference>
<evidence type="ECO:0000256" key="2">
    <source>
        <dbReference type="SAM" id="MobiDB-lite"/>
    </source>
</evidence>
<feature type="compositionally biased region" description="Basic and acidic residues" evidence="2">
    <location>
        <begin position="309"/>
        <end position="322"/>
    </location>
</feature>
<dbReference type="SMART" id="SM00034">
    <property type="entry name" value="CLECT"/>
    <property type="match status" value="2"/>
</dbReference>
<dbReference type="Gene3D" id="3.10.100.10">
    <property type="entry name" value="Mannose-Binding Protein A, subunit A"/>
    <property type="match status" value="2"/>
</dbReference>
<dbReference type="Pfam" id="PF00059">
    <property type="entry name" value="Lectin_C"/>
    <property type="match status" value="2"/>
</dbReference>
<dbReference type="SUPFAM" id="SSF56436">
    <property type="entry name" value="C-type lectin-like"/>
    <property type="match status" value="2"/>
</dbReference>
<dbReference type="InterPro" id="IPR018378">
    <property type="entry name" value="C-type_lectin_CS"/>
</dbReference>
<evidence type="ECO:0000313" key="4">
    <source>
        <dbReference type="EMBL" id="KAK7883833.1"/>
    </source>
</evidence>
<feature type="compositionally biased region" description="Low complexity" evidence="2">
    <location>
        <begin position="279"/>
        <end position="295"/>
    </location>
</feature>
<protein>
    <recommendedName>
        <fullName evidence="3">C-type lectin domain-containing protein</fullName>
    </recommendedName>
</protein>
<evidence type="ECO:0000313" key="5">
    <source>
        <dbReference type="Proteomes" id="UP001460270"/>
    </source>
</evidence>
<reference evidence="5" key="1">
    <citation type="submission" date="2024-04" db="EMBL/GenBank/DDBJ databases">
        <title>Salinicola lusitanus LLJ914,a marine bacterium isolated from the Okinawa Trough.</title>
        <authorList>
            <person name="Li J."/>
        </authorList>
    </citation>
    <scope>NUCLEOTIDE SEQUENCE [LARGE SCALE GENOMIC DNA]</scope>
</reference>